<evidence type="ECO:0000313" key="3">
    <source>
        <dbReference type="Proteomes" id="UP001293718"/>
    </source>
</evidence>
<gene>
    <name evidence="2" type="ORF">SM757_01315</name>
</gene>
<reference evidence="2 3" key="1">
    <citation type="submission" date="2023-11" db="EMBL/GenBank/DDBJ databases">
        <title>Draft genome of Azohydromonas lata strain H1 (DSM1123), a polyhydroxyalkanoate producer.</title>
        <authorList>
            <person name="Traversa D."/>
            <person name="D'Addabbo P."/>
            <person name="Pazzani C."/>
            <person name="Manzari C."/>
            <person name="Chiara M."/>
            <person name="Scrascia M."/>
        </authorList>
    </citation>
    <scope>NUCLEOTIDE SEQUENCE [LARGE SCALE GENOMIC DNA]</scope>
    <source>
        <strain evidence="2 3">H1</strain>
        <plasmid evidence="2">unnamed</plasmid>
    </source>
</reference>
<keyword evidence="2" id="KW-0614">Plasmid</keyword>
<dbReference type="Proteomes" id="UP001293718">
    <property type="component" value="Unassembled WGS sequence"/>
</dbReference>
<comment type="caution">
    <text evidence="2">The sequence shown here is derived from an EMBL/GenBank/DDBJ whole genome shotgun (WGS) entry which is preliminary data.</text>
</comment>
<dbReference type="RefSeq" id="WP_322463899.1">
    <property type="nucleotide sequence ID" value="NZ_JAXOJX010000001.1"/>
</dbReference>
<protein>
    <submittedName>
        <fullName evidence="2">Uncharacterized protein</fullName>
    </submittedName>
</protein>
<keyword evidence="3" id="KW-1185">Reference proteome</keyword>
<accession>A0ABU5I7Y0</accession>
<sequence length="276" mass="30215">MAAVPAVAKSVQRPARTGTAKAGKQRPLADVSMHLHREFALTPALAEAAEKLQQARREITQHKTAAAPVEPSVVMDVLALMESASSLLKALPLDGVMPDLRSRSGARSTYYRQRKQMLDRFRQVVADVEQAQSRLEPARVEEQSAEQTTAFMEKIRCEAEESLRRMIGSGELVRGDVLAERLGMSMQAVSKALAARRMFCVEHKGVRYFPAWLADPRHDRKQIEKVSKALGDMPGSAKLAFFTVPRGSLADQTPLEALAAGKLALVLNAAQAFAQT</sequence>
<dbReference type="EMBL" id="JAXOJX010000001">
    <property type="protein sequence ID" value="MDZ5455202.1"/>
    <property type="molecule type" value="Genomic_DNA"/>
</dbReference>
<feature type="region of interest" description="Disordered" evidence="1">
    <location>
        <begin position="1"/>
        <end position="27"/>
    </location>
</feature>
<organism evidence="2 3">
    <name type="scientific">Azohydromonas lata</name>
    <dbReference type="NCBI Taxonomy" id="45677"/>
    <lineage>
        <taxon>Bacteria</taxon>
        <taxon>Pseudomonadati</taxon>
        <taxon>Pseudomonadota</taxon>
        <taxon>Betaproteobacteria</taxon>
        <taxon>Burkholderiales</taxon>
        <taxon>Sphaerotilaceae</taxon>
        <taxon>Azohydromonas</taxon>
    </lineage>
</organism>
<proteinExistence type="predicted"/>
<evidence type="ECO:0000313" key="2">
    <source>
        <dbReference type="EMBL" id="MDZ5455202.1"/>
    </source>
</evidence>
<geneLocation type="plasmid" evidence="2">
    <name>unnamed</name>
</geneLocation>
<name>A0ABU5I7Y0_9BURK</name>
<evidence type="ECO:0000256" key="1">
    <source>
        <dbReference type="SAM" id="MobiDB-lite"/>
    </source>
</evidence>